<evidence type="ECO:0000313" key="4">
    <source>
        <dbReference type="Proteomes" id="UP000053558"/>
    </source>
</evidence>
<feature type="compositionally biased region" description="Low complexity" evidence="1">
    <location>
        <begin position="734"/>
        <end position="747"/>
    </location>
</feature>
<dbReference type="SMART" id="SM00443">
    <property type="entry name" value="G_patch"/>
    <property type="match status" value="1"/>
</dbReference>
<accession>A0A5M3MGS1</accession>
<reference evidence="4" key="1">
    <citation type="journal article" date="2012" name="Science">
        <title>The Paleozoic origin of enzymatic lignin decomposition reconstructed from 31 fungal genomes.</title>
        <authorList>
            <person name="Floudas D."/>
            <person name="Binder M."/>
            <person name="Riley R."/>
            <person name="Barry K."/>
            <person name="Blanchette R.A."/>
            <person name="Henrissat B."/>
            <person name="Martinez A.T."/>
            <person name="Otillar R."/>
            <person name="Spatafora J.W."/>
            <person name="Yadav J.S."/>
            <person name="Aerts A."/>
            <person name="Benoit I."/>
            <person name="Boyd A."/>
            <person name="Carlson A."/>
            <person name="Copeland A."/>
            <person name="Coutinho P.M."/>
            <person name="de Vries R.P."/>
            <person name="Ferreira P."/>
            <person name="Findley K."/>
            <person name="Foster B."/>
            <person name="Gaskell J."/>
            <person name="Glotzer D."/>
            <person name="Gorecki P."/>
            <person name="Heitman J."/>
            <person name="Hesse C."/>
            <person name="Hori C."/>
            <person name="Igarashi K."/>
            <person name="Jurgens J.A."/>
            <person name="Kallen N."/>
            <person name="Kersten P."/>
            <person name="Kohler A."/>
            <person name="Kuees U."/>
            <person name="Kumar T.K.A."/>
            <person name="Kuo A."/>
            <person name="LaButti K."/>
            <person name="Larrondo L.F."/>
            <person name="Lindquist E."/>
            <person name="Ling A."/>
            <person name="Lombard V."/>
            <person name="Lucas S."/>
            <person name="Lundell T."/>
            <person name="Martin R."/>
            <person name="McLaughlin D.J."/>
            <person name="Morgenstern I."/>
            <person name="Morin E."/>
            <person name="Murat C."/>
            <person name="Nagy L.G."/>
            <person name="Nolan M."/>
            <person name="Ohm R.A."/>
            <person name="Patyshakuliyeva A."/>
            <person name="Rokas A."/>
            <person name="Ruiz-Duenas F.J."/>
            <person name="Sabat G."/>
            <person name="Salamov A."/>
            <person name="Samejima M."/>
            <person name="Schmutz J."/>
            <person name="Slot J.C."/>
            <person name="St John F."/>
            <person name="Stenlid J."/>
            <person name="Sun H."/>
            <person name="Sun S."/>
            <person name="Syed K."/>
            <person name="Tsang A."/>
            <person name="Wiebenga A."/>
            <person name="Young D."/>
            <person name="Pisabarro A."/>
            <person name="Eastwood D.C."/>
            <person name="Martin F."/>
            <person name="Cullen D."/>
            <person name="Grigoriev I.V."/>
            <person name="Hibbett D.S."/>
        </authorList>
    </citation>
    <scope>NUCLEOTIDE SEQUENCE [LARGE SCALE GENOMIC DNA]</scope>
    <source>
        <strain evidence="4">RWD-64-598 SS2</strain>
    </source>
</reference>
<feature type="region of interest" description="Disordered" evidence="1">
    <location>
        <begin position="102"/>
        <end position="264"/>
    </location>
</feature>
<feature type="compositionally biased region" description="Polar residues" evidence="1">
    <location>
        <begin position="241"/>
        <end position="257"/>
    </location>
</feature>
<evidence type="ECO:0000259" key="2">
    <source>
        <dbReference type="PROSITE" id="PS50174"/>
    </source>
</evidence>
<proteinExistence type="predicted"/>
<sequence>MPIRGLGSSSSPIIISDDEDAAIVEAQLLLPAGASDDSLPEVLQFHNARGPPSYLKKTRGYRMALKMGYVPGRGLGRVLDGRTEMVPSTKRKHVEEVGIGYLGERPCEEPDDELEEGQVVEEEVVVQSPPKKRKKSKRPAIATDSTQLPRAARLQHTLTNPSRKYPKNAAAGPSRPRSVSGLPDRPPNNAPQRPPHHPKQAAARNPDRPRPSAVTVQSNPVSQPDTVGLSAAPVEDPSPSSPHEPQTPVSALGSQQEELPDFFPPFGHDLGPMSHDMFALPFNFPQEFPPFEPAFNGDFPMWPRGSPPLVTPEFDMNGFPFPPVMPWPDFLYNFSGPFEQPMPSETSNINTKREKKKQSPAQSKSPVAPQRQSHRRQIGASRSAASQGVFTQPLERIPDPLRTLVLERIPPKYRTVRWVKDSWASASINQPTTLVEVDFSAGKAIVEFVSVPAAHGAYYSKRLTGKGKGNISAFWFDPAGARITASGVVDEHDGGRNVTEEAADGASNVSLREFVARQKGIGNSPEATKPAVPLPELHDIHDVDSRYSDIASSLTVGQSQAAAAVSNTLNSSHTPYPRALSPEDMDLSPTDGQSGTSTSTLSSSAQPSMGDVLRIGLDDTAVASMSHMDVEASNVSSLAGLANTAGSATSYTPGHPKLSAAIGYDPIPTASSNDRPIHPLPPRPPSSVSIPIPSDRRPSTTADAMLAENPEAPVPSSPTSSNAQPSQVVPPTNSSSQLELSLRQRVLASRKTKAPSSNVSSPSPAPPLSNLPANGLPTAPINNLSSISISMEDLAISFIKESIEAVRTVPALSIKQQLEMKQRRLEQYIAQSKALMAKLATVRTKPEREALMKELRNISRMIDDTNAESVQLPTPAEKLPSSRWWPSLPEESMVLELSDDEEDADE</sequence>
<dbReference type="Pfam" id="PF01585">
    <property type="entry name" value="G-patch"/>
    <property type="match status" value="1"/>
</dbReference>
<dbReference type="Proteomes" id="UP000053558">
    <property type="component" value="Unassembled WGS sequence"/>
</dbReference>
<dbReference type="InterPro" id="IPR000467">
    <property type="entry name" value="G_patch_dom"/>
</dbReference>
<gene>
    <name evidence="3" type="ORF">CONPUDRAFT_167440</name>
</gene>
<feature type="region of interest" description="Disordered" evidence="1">
    <location>
        <begin position="865"/>
        <end position="884"/>
    </location>
</feature>
<dbReference type="EMBL" id="JH711582">
    <property type="protein sequence ID" value="EIW78429.1"/>
    <property type="molecule type" value="Genomic_DNA"/>
</dbReference>
<organism evidence="3 4">
    <name type="scientific">Coniophora puteana (strain RWD-64-598)</name>
    <name type="common">Brown rot fungus</name>
    <dbReference type="NCBI Taxonomy" id="741705"/>
    <lineage>
        <taxon>Eukaryota</taxon>
        <taxon>Fungi</taxon>
        <taxon>Dikarya</taxon>
        <taxon>Basidiomycota</taxon>
        <taxon>Agaricomycotina</taxon>
        <taxon>Agaricomycetes</taxon>
        <taxon>Agaricomycetidae</taxon>
        <taxon>Boletales</taxon>
        <taxon>Coniophorineae</taxon>
        <taxon>Coniophoraceae</taxon>
        <taxon>Coniophora</taxon>
    </lineage>
</organism>
<feature type="compositionally biased region" description="Polar residues" evidence="1">
    <location>
        <begin position="565"/>
        <end position="574"/>
    </location>
</feature>
<feature type="region of interest" description="Disordered" evidence="1">
    <location>
        <begin position="341"/>
        <end position="391"/>
    </location>
</feature>
<dbReference type="PROSITE" id="PS50174">
    <property type="entry name" value="G_PATCH"/>
    <property type="match status" value="1"/>
</dbReference>
<feature type="compositionally biased region" description="Acidic residues" evidence="1">
    <location>
        <begin position="109"/>
        <end position="124"/>
    </location>
</feature>
<feature type="domain" description="G-patch" evidence="2">
    <location>
        <begin position="56"/>
        <end position="104"/>
    </location>
</feature>
<feature type="region of interest" description="Disordered" evidence="1">
    <location>
        <begin position="565"/>
        <end position="609"/>
    </location>
</feature>
<dbReference type="OrthoDB" id="2804702at2759"/>
<feature type="compositionally biased region" description="Low complexity" evidence="1">
    <location>
        <begin position="588"/>
        <end position="608"/>
    </location>
</feature>
<comment type="caution">
    <text evidence="3">The sequence shown here is derived from an EMBL/GenBank/DDBJ whole genome shotgun (WGS) entry which is preliminary data.</text>
</comment>
<dbReference type="AlphaFoldDB" id="A0A5M3MGS1"/>
<feature type="compositionally biased region" description="Polar residues" evidence="1">
    <location>
        <begin position="717"/>
        <end position="733"/>
    </location>
</feature>
<feature type="compositionally biased region" description="Pro residues" evidence="1">
    <location>
        <begin position="184"/>
        <end position="193"/>
    </location>
</feature>
<dbReference type="RefSeq" id="XP_007771465.1">
    <property type="nucleotide sequence ID" value="XM_007773275.1"/>
</dbReference>
<dbReference type="GO" id="GO:0003676">
    <property type="term" value="F:nucleic acid binding"/>
    <property type="evidence" value="ECO:0007669"/>
    <property type="project" value="InterPro"/>
</dbReference>
<feature type="compositionally biased region" description="Polar residues" evidence="1">
    <location>
        <begin position="214"/>
        <end position="225"/>
    </location>
</feature>
<evidence type="ECO:0000256" key="1">
    <source>
        <dbReference type="SAM" id="MobiDB-lite"/>
    </source>
</evidence>
<evidence type="ECO:0000313" key="3">
    <source>
        <dbReference type="EMBL" id="EIW78429.1"/>
    </source>
</evidence>
<name>A0A5M3MGS1_CONPW</name>
<dbReference type="KEGG" id="cput:CONPUDRAFT_167440"/>
<keyword evidence="4" id="KW-1185">Reference proteome</keyword>
<protein>
    <recommendedName>
        <fullName evidence="2">G-patch domain-containing protein</fullName>
    </recommendedName>
</protein>
<feature type="region of interest" description="Disordered" evidence="1">
    <location>
        <begin position="662"/>
        <end position="774"/>
    </location>
</feature>
<dbReference type="GeneID" id="19205773"/>